<comment type="caution">
    <text evidence="1">The sequence shown here is derived from an EMBL/GenBank/DDBJ whole genome shotgun (WGS) entry which is preliminary data.</text>
</comment>
<sequence length="65" mass="7413">MKVLTFLIKAPDDHTIEASREVVEGCSSLLFATYEANPTVRLRDRRYFTNDAGFDMGDPADFLRE</sequence>
<name>A0ABQ5QC86_9BACT</name>
<organism evidence="1 2">
    <name type="scientific">Geothrix limicola</name>
    <dbReference type="NCBI Taxonomy" id="2927978"/>
    <lineage>
        <taxon>Bacteria</taxon>
        <taxon>Pseudomonadati</taxon>
        <taxon>Acidobacteriota</taxon>
        <taxon>Holophagae</taxon>
        <taxon>Holophagales</taxon>
        <taxon>Holophagaceae</taxon>
        <taxon>Geothrix</taxon>
    </lineage>
</organism>
<evidence type="ECO:0000313" key="1">
    <source>
        <dbReference type="EMBL" id="GLH72051.1"/>
    </source>
</evidence>
<dbReference type="EMBL" id="BSDE01000001">
    <property type="protein sequence ID" value="GLH72051.1"/>
    <property type="molecule type" value="Genomic_DNA"/>
</dbReference>
<accession>A0ABQ5QC86</accession>
<keyword evidence="2" id="KW-1185">Reference proteome</keyword>
<reference evidence="1 2" key="1">
    <citation type="journal article" date="2023" name="Antonie Van Leeuwenhoek">
        <title>Mesoterricola silvestris gen. nov., sp. nov., Mesoterricola sediminis sp. nov., Geothrix oryzae sp. nov., Geothrix edaphica sp. nov., Geothrix rubra sp. nov., and Geothrix limicola sp. nov., six novel members of Acidobacteriota isolated from soils.</title>
        <authorList>
            <person name="Itoh H."/>
            <person name="Sugisawa Y."/>
            <person name="Mise K."/>
            <person name="Xu Z."/>
            <person name="Kuniyasu M."/>
            <person name="Ushijima N."/>
            <person name="Kawano K."/>
            <person name="Kobayashi E."/>
            <person name="Shiratori Y."/>
            <person name="Masuda Y."/>
            <person name="Senoo K."/>
        </authorList>
    </citation>
    <scope>NUCLEOTIDE SEQUENCE [LARGE SCALE GENOMIC DNA]</scope>
    <source>
        <strain evidence="1 2">Red804</strain>
    </source>
</reference>
<gene>
    <name evidence="1" type="ORF">GETHLI_05530</name>
</gene>
<dbReference type="RefSeq" id="WP_285570000.1">
    <property type="nucleotide sequence ID" value="NZ_BSDE01000001.1"/>
</dbReference>
<proteinExistence type="predicted"/>
<evidence type="ECO:0000313" key="2">
    <source>
        <dbReference type="Proteomes" id="UP001165069"/>
    </source>
</evidence>
<dbReference type="Proteomes" id="UP001165069">
    <property type="component" value="Unassembled WGS sequence"/>
</dbReference>
<protein>
    <submittedName>
        <fullName evidence="1">Uncharacterized protein</fullName>
    </submittedName>
</protein>